<sequence>MVWRSVQILVLLFTKVTSDVQPSLSQVSPNLNHQYDYMLNDTIENQDYFRFTTVSIFQRKYFPHDDPNLLAMLRKHLENPKNRRKPVARIANAFEKDQKKYREILEKDHVKGLNTKIWSTLIPTAYKNTPIWFLKKTSDKTIFCHLCLLSFPDKVRFDKHYMRHFTNDGSSTNLKKTRRRTTPFSPGMNVTYKTRRRALRTKTTARGYK</sequence>
<dbReference type="AlphaFoldDB" id="A0A1S3CV28"/>
<keyword evidence="2" id="KW-1185">Reference proteome</keyword>
<gene>
    <name evidence="3" type="primary">LOC103505807</name>
</gene>
<dbReference type="GeneID" id="103505807"/>
<evidence type="ECO:0000313" key="2">
    <source>
        <dbReference type="Proteomes" id="UP000079169"/>
    </source>
</evidence>
<protein>
    <submittedName>
        <fullName evidence="3">Uncharacterized protein LOC103505807</fullName>
    </submittedName>
</protein>
<feature type="signal peptide" evidence="1">
    <location>
        <begin position="1"/>
        <end position="18"/>
    </location>
</feature>
<dbReference type="RefSeq" id="XP_008468393.2">
    <property type="nucleotide sequence ID" value="XM_008470171.3"/>
</dbReference>
<feature type="chain" id="PRO_5010262632" evidence="1">
    <location>
        <begin position="19"/>
        <end position="209"/>
    </location>
</feature>
<dbReference type="KEGG" id="dci:103505807"/>
<keyword evidence="1" id="KW-0732">Signal</keyword>
<evidence type="ECO:0000256" key="1">
    <source>
        <dbReference type="SAM" id="SignalP"/>
    </source>
</evidence>
<name>A0A1S3CV28_DIACI</name>
<dbReference type="Proteomes" id="UP000079169">
    <property type="component" value="Unplaced"/>
</dbReference>
<proteinExistence type="predicted"/>
<organism evidence="2 3">
    <name type="scientific">Diaphorina citri</name>
    <name type="common">Asian citrus psyllid</name>
    <dbReference type="NCBI Taxonomy" id="121845"/>
    <lineage>
        <taxon>Eukaryota</taxon>
        <taxon>Metazoa</taxon>
        <taxon>Ecdysozoa</taxon>
        <taxon>Arthropoda</taxon>
        <taxon>Hexapoda</taxon>
        <taxon>Insecta</taxon>
        <taxon>Pterygota</taxon>
        <taxon>Neoptera</taxon>
        <taxon>Paraneoptera</taxon>
        <taxon>Hemiptera</taxon>
        <taxon>Sternorrhyncha</taxon>
        <taxon>Psylloidea</taxon>
        <taxon>Psyllidae</taxon>
        <taxon>Diaphorininae</taxon>
        <taxon>Diaphorina</taxon>
    </lineage>
</organism>
<dbReference type="PaxDb" id="121845-A0A1S3CV28"/>
<evidence type="ECO:0000313" key="3">
    <source>
        <dbReference type="RefSeq" id="XP_008468393.2"/>
    </source>
</evidence>
<reference evidence="3" key="1">
    <citation type="submission" date="2025-08" db="UniProtKB">
        <authorList>
            <consortium name="RefSeq"/>
        </authorList>
    </citation>
    <scope>IDENTIFICATION</scope>
</reference>
<accession>A0A1S3CV28</accession>